<accession>A0A9P4P628</accession>
<dbReference type="EMBL" id="MU001510">
    <property type="protein sequence ID" value="KAF2439059.1"/>
    <property type="molecule type" value="Genomic_DNA"/>
</dbReference>
<dbReference type="Proteomes" id="UP000799764">
    <property type="component" value="Unassembled WGS sequence"/>
</dbReference>
<evidence type="ECO:0000313" key="2">
    <source>
        <dbReference type="Proteomes" id="UP000799764"/>
    </source>
</evidence>
<gene>
    <name evidence="1" type="ORF">P171DRAFT_130679</name>
</gene>
<sequence length="270" mass="30443">MLSREGFGLSQTKFLFMYSWPFVKACIAMKKTPRVGVRIGKNASFRYLVDLAFQNPRKEEVLNGAFDERLVDELSCTLHALGFLEDYWGAPGGDPKDMFLGLAIQRGFIIYISQHLRYCTPKTIASKRPNLGGKTQSLLSCALSVSEIFTGEAKLSNVMLLVLKKGSDPNERVSGRTFLFRYLEFLAGDGTYTVASLEMEYSRILKALLTHGADPNETEVSPDGKTEQPVWMIFAMKFLQQDIPETMFDFYLELVELCLLFRADPNLGQV</sequence>
<evidence type="ECO:0000313" key="1">
    <source>
        <dbReference type="EMBL" id="KAF2439059.1"/>
    </source>
</evidence>
<proteinExistence type="predicted"/>
<comment type="caution">
    <text evidence="1">The sequence shown here is derived from an EMBL/GenBank/DDBJ whole genome shotgun (WGS) entry which is preliminary data.</text>
</comment>
<dbReference type="AlphaFoldDB" id="A0A9P4P628"/>
<protein>
    <submittedName>
        <fullName evidence="1">Uncharacterized protein</fullName>
    </submittedName>
</protein>
<name>A0A9P4P628_9PLEO</name>
<organism evidence="1 2">
    <name type="scientific">Karstenula rhodostoma CBS 690.94</name>
    <dbReference type="NCBI Taxonomy" id="1392251"/>
    <lineage>
        <taxon>Eukaryota</taxon>
        <taxon>Fungi</taxon>
        <taxon>Dikarya</taxon>
        <taxon>Ascomycota</taxon>
        <taxon>Pezizomycotina</taxon>
        <taxon>Dothideomycetes</taxon>
        <taxon>Pleosporomycetidae</taxon>
        <taxon>Pleosporales</taxon>
        <taxon>Massarineae</taxon>
        <taxon>Didymosphaeriaceae</taxon>
        <taxon>Karstenula</taxon>
    </lineage>
</organism>
<keyword evidence="2" id="KW-1185">Reference proteome</keyword>
<reference evidence="1" key="1">
    <citation type="journal article" date="2020" name="Stud. Mycol.">
        <title>101 Dothideomycetes genomes: a test case for predicting lifestyles and emergence of pathogens.</title>
        <authorList>
            <person name="Haridas S."/>
            <person name="Albert R."/>
            <person name="Binder M."/>
            <person name="Bloem J."/>
            <person name="Labutti K."/>
            <person name="Salamov A."/>
            <person name="Andreopoulos B."/>
            <person name="Baker S."/>
            <person name="Barry K."/>
            <person name="Bills G."/>
            <person name="Bluhm B."/>
            <person name="Cannon C."/>
            <person name="Castanera R."/>
            <person name="Culley D."/>
            <person name="Daum C."/>
            <person name="Ezra D."/>
            <person name="Gonzalez J."/>
            <person name="Henrissat B."/>
            <person name="Kuo A."/>
            <person name="Liang C."/>
            <person name="Lipzen A."/>
            <person name="Lutzoni F."/>
            <person name="Magnuson J."/>
            <person name="Mondo S."/>
            <person name="Nolan M."/>
            <person name="Ohm R."/>
            <person name="Pangilinan J."/>
            <person name="Park H.-J."/>
            <person name="Ramirez L."/>
            <person name="Alfaro M."/>
            <person name="Sun H."/>
            <person name="Tritt A."/>
            <person name="Yoshinaga Y."/>
            <person name="Zwiers L.-H."/>
            <person name="Turgeon B."/>
            <person name="Goodwin S."/>
            <person name="Spatafora J."/>
            <person name="Crous P."/>
            <person name="Grigoriev I."/>
        </authorList>
    </citation>
    <scope>NUCLEOTIDE SEQUENCE</scope>
    <source>
        <strain evidence="1">CBS 690.94</strain>
    </source>
</reference>